<dbReference type="InterPro" id="IPR029052">
    <property type="entry name" value="Metallo-depent_PP-like"/>
</dbReference>
<sequence>MGAGLAVAGTTLYSCEFARHALQHIEVPVAVRNLPEAFQGFRIVQISDIHFDEYTEPSFFNHIIQEVNALSADLVLITGDFITHGPPRHVPEQDIYQVAEALRGLTCPQRMGCLGNHDSAVGADYIAGILRGRDTPVLVNQYVPIERSGQHIWIGGVADPATSRPNLGLAMPRNPDAPVILMAHAPDYVDDVLRHPDGGKVDLVLSGHTHGGQVRLPGIGPLILPPMGKKYAHGHYRFGSLQLYVNRGLGTVGVPIRFNCPPEITTITLSRA</sequence>
<dbReference type="GO" id="GO:0009245">
    <property type="term" value="P:lipid A biosynthetic process"/>
    <property type="evidence" value="ECO:0007669"/>
    <property type="project" value="TreeGrafter"/>
</dbReference>
<dbReference type="EMBL" id="FOZL01000001">
    <property type="protein sequence ID" value="SFS16277.1"/>
    <property type="molecule type" value="Genomic_DNA"/>
</dbReference>
<dbReference type="Proteomes" id="UP000199024">
    <property type="component" value="Unassembled WGS sequence"/>
</dbReference>
<dbReference type="Pfam" id="PF00149">
    <property type="entry name" value="Metallophos"/>
    <property type="match status" value="1"/>
</dbReference>
<proteinExistence type="predicted"/>
<organism evidence="4 5">
    <name type="scientific">Granulicella pectinivorans</name>
    <dbReference type="NCBI Taxonomy" id="474950"/>
    <lineage>
        <taxon>Bacteria</taxon>
        <taxon>Pseudomonadati</taxon>
        <taxon>Acidobacteriota</taxon>
        <taxon>Terriglobia</taxon>
        <taxon>Terriglobales</taxon>
        <taxon>Acidobacteriaceae</taxon>
        <taxon>Granulicella</taxon>
    </lineage>
</organism>
<keyword evidence="2" id="KW-0378">Hydrolase</keyword>
<evidence type="ECO:0000313" key="5">
    <source>
        <dbReference type="Proteomes" id="UP000199024"/>
    </source>
</evidence>
<name>A0A1I6MKZ9_9BACT</name>
<evidence type="ECO:0000256" key="1">
    <source>
        <dbReference type="ARBA" id="ARBA00022723"/>
    </source>
</evidence>
<evidence type="ECO:0000313" key="4">
    <source>
        <dbReference type="EMBL" id="SFS16277.1"/>
    </source>
</evidence>
<feature type="domain" description="Calcineurin-like phosphoesterase" evidence="3">
    <location>
        <begin position="41"/>
        <end position="211"/>
    </location>
</feature>
<dbReference type="PANTHER" id="PTHR31302">
    <property type="entry name" value="TRANSMEMBRANE PROTEIN WITH METALLOPHOSPHOESTERASE DOMAIN-RELATED"/>
    <property type="match status" value="1"/>
</dbReference>
<dbReference type="PANTHER" id="PTHR31302:SF31">
    <property type="entry name" value="PHOSPHODIESTERASE YAEI"/>
    <property type="match status" value="1"/>
</dbReference>
<dbReference type="InterPro" id="IPR051158">
    <property type="entry name" value="Metallophosphoesterase_sf"/>
</dbReference>
<protein>
    <recommendedName>
        <fullName evidence="3">Calcineurin-like phosphoesterase domain-containing protein</fullName>
    </recommendedName>
</protein>
<dbReference type="Gene3D" id="3.60.21.10">
    <property type="match status" value="1"/>
</dbReference>
<dbReference type="SUPFAM" id="SSF56300">
    <property type="entry name" value="Metallo-dependent phosphatases"/>
    <property type="match status" value="1"/>
</dbReference>
<evidence type="ECO:0000259" key="3">
    <source>
        <dbReference type="Pfam" id="PF00149"/>
    </source>
</evidence>
<accession>A0A1I6MKZ9</accession>
<dbReference type="InterPro" id="IPR004843">
    <property type="entry name" value="Calcineurin-like_PHP"/>
</dbReference>
<keyword evidence="5" id="KW-1185">Reference proteome</keyword>
<gene>
    <name evidence="4" type="ORF">SAMN05421771_2887</name>
</gene>
<dbReference type="CDD" id="cd07385">
    <property type="entry name" value="MPP_YkuE_C"/>
    <property type="match status" value="1"/>
</dbReference>
<dbReference type="GO" id="GO:0046872">
    <property type="term" value="F:metal ion binding"/>
    <property type="evidence" value="ECO:0007669"/>
    <property type="project" value="UniProtKB-KW"/>
</dbReference>
<dbReference type="GO" id="GO:0016020">
    <property type="term" value="C:membrane"/>
    <property type="evidence" value="ECO:0007669"/>
    <property type="project" value="GOC"/>
</dbReference>
<dbReference type="AlphaFoldDB" id="A0A1I6MKZ9"/>
<reference evidence="4 5" key="1">
    <citation type="submission" date="2016-10" db="EMBL/GenBank/DDBJ databases">
        <authorList>
            <person name="de Groot N.N."/>
        </authorList>
    </citation>
    <scope>NUCLEOTIDE SEQUENCE [LARGE SCALE GENOMIC DNA]</scope>
    <source>
        <strain evidence="4 5">DSM 21001</strain>
    </source>
</reference>
<dbReference type="GO" id="GO:0008758">
    <property type="term" value="F:UDP-2,3-diacylglucosamine hydrolase activity"/>
    <property type="evidence" value="ECO:0007669"/>
    <property type="project" value="TreeGrafter"/>
</dbReference>
<keyword evidence="1" id="KW-0479">Metal-binding</keyword>
<evidence type="ECO:0000256" key="2">
    <source>
        <dbReference type="ARBA" id="ARBA00022801"/>
    </source>
</evidence>